<evidence type="ECO:0000313" key="7">
    <source>
        <dbReference type="EMBL" id="PPT87794.1"/>
    </source>
</evidence>
<evidence type="ECO:0000256" key="5">
    <source>
        <dbReference type="PROSITE-ProRule" id="PRU01360"/>
    </source>
</evidence>
<evidence type="ECO:0000256" key="1">
    <source>
        <dbReference type="ARBA" id="ARBA00022448"/>
    </source>
</evidence>
<evidence type="ECO:0000256" key="2">
    <source>
        <dbReference type="ARBA" id="ARBA00022729"/>
    </source>
</evidence>
<dbReference type="GO" id="GO:0015344">
    <property type="term" value="F:siderophore uptake transmembrane transporter activity"/>
    <property type="evidence" value="ECO:0007669"/>
    <property type="project" value="TreeGrafter"/>
</dbReference>
<keyword evidence="2" id="KW-0732">Signal</keyword>
<evidence type="ECO:0000256" key="3">
    <source>
        <dbReference type="ARBA" id="ARBA00023136"/>
    </source>
</evidence>
<dbReference type="InterPro" id="IPR012910">
    <property type="entry name" value="Plug_dom"/>
</dbReference>
<comment type="subcellular location">
    <subcellularLocation>
        <location evidence="5">Cell outer membrane</location>
        <topology evidence="5">Multi-pass membrane protein</topology>
    </subcellularLocation>
</comment>
<reference evidence="7 8" key="1">
    <citation type="submission" date="2016-08" db="EMBL/GenBank/DDBJ databases">
        <title>Evolution of the type three secretion system and type three effector repertoires in Xanthomonas.</title>
        <authorList>
            <person name="Merda D."/>
            <person name="Briand M."/>
            <person name="Bosis E."/>
            <person name="Rousseau C."/>
            <person name="Portier P."/>
            <person name="Jacques M.-A."/>
            <person name="Fischer-Le Saux M."/>
        </authorList>
    </citation>
    <scope>NUCLEOTIDE SEQUENCE [LARGE SCALE GENOMIC DNA]</scope>
    <source>
        <strain evidence="7 8">CFBP 4691</strain>
    </source>
</reference>
<dbReference type="PANTHER" id="PTHR30069">
    <property type="entry name" value="TONB-DEPENDENT OUTER MEMBRANE RECEPTOR"/>
    <property type="match status" value="1"/>
</dbReference>
<protein>
    <recommendedName>
        <fullName evidence="6">Secretin/TonB short N-terminal domain-containing protein</fullName>
    </recommendedName>
</protein>
<dbReference type="SUPFAM" id="SSF56935">
    <property type="entry name" value="Porins"/>
    <property type="match status" value="1"/>
</dbReference>
<dbReference type="InterPro" id="IPR011662">
    <property type="entry name" value="Secretin/TonB_short_N"/>
</dbReference>
<dbReference type="GO" id="GO:0009279">
    <property type="term" value="C:cell outer membrane"/>
    <property type="evidence" value="ECO:0007669"/>
    <property type="project" value="UniProtKB-SubCell"/>
</dbReference>
<keyword evidence="4 5" id="KW-0998">Cell outer membrane</keyword>
<dbReference type="Proteomes" id="UP000239898">
    <property type="component" value="Unassembled WGS sequence"/>
</dbReference>
<evidence type="ECO:0000259" key="6">
    <source>
        <dbReference type="SMART" id="SM00965"/>
    </source>
</evidence>
<comment type="caution">
    <text evidence="7">The sequence shown here is derived from an EMBL/GenBank/DDBJ whole genome shotgun (WGS) entry which is preliminary data.</text>
</comment>
<dbReference type="Pfam" id="PF07660">
    <property type="entry name" value="STN"/>
    <property type="match status" value="1"/>
</dbReference>
<evidence type="ECO:0000313" key="8">
    <source>
        <dbReference type="Proteomes" id="UP000239898"/>
    </source>
</evidence>
<dbReference type="PROSITE" id="PS52016">
    <property type="entry name" value="TONB_DEPENDENT_REC_3"/>
    <property type="match status" value="1"/>
</dbReference>
<dbReference type="EMBL" id="MIGX01000085">
    <property type="protein sequence ID" value="PPT87794.1"/>
    <property type="molecule type" value="Genomic_DNA"/>
</dbReference>
<dbReference type="InterPro" id="IPR037066">
    <property type="entry name" value="Plug_dom_sf"/>
</dbReference>
<keyword evidence="5" id="KW-0812">Transmembrane</keyword>
<accession>A0A2S6ZCJ1</accession>
<dbReference type="GO" id="GO:0044718">
    <property type="term" value="P:siderophore transmembrane transport"/>
    <property type="evidence" value="ECO:0007669"/>
    <property type="project" value="TreeGrafter"/>
</dbReference>
<keyword evidence="5" id="KW-1134">Transmembrane beta strand</keyword>
<dbReference type="InterPro" id="IPR039426">
    <property type="entry name" value="TonB-dep_rcpt-like"/>
</dbReference>
<evidence type="ECO:0000256" key="4">
    <source>
        <dbReference type="ARBA" id="ARBA00023237"/>
    </source>
</evidence>
<comment type="similarity">
    <text evidence="5">Belongs to the TonB-dependent receptor family.</text>
</comment>
<keyword evidence="8" id="KW-1185">Reference proteome</keyword>
<dbReference type="AlphaFoldDB" id="A0A2S6ZCJ1"/>
<keyword evidence="3 5" id="KW-0472">Membrane</keyword>
<dbReference type="PANTHER" id="PTHR30069:SF29">
    <property type="entry name" value="HEMOGLOBIN AND HEMOGLOBIN-HAPTOGLOBIN-BINDING PROTEIN 1-RELATED"/>
    <property type="match status" value="1"/>
</dbReference>
<proteinExistence type="inferred from homology"/>
<gene>
    <name evidence="7" type="ORF">XthCFBP4691_14975</name>
</gene>
<organism evidence="7 8">
    <name type="scientific">Xanthomonas theicola</name>
    <dbReference type="NCBI Taxonomy" id="56464"/>
    <lineage>
        <taxon>Bacteria</taxon>
        <taxon>Pseudomonadati</taxon>
        <taxon>Pseudomonadota</taxon>
        <taxon>Gammaproteobacteria</taxon>
        <taxon>Lysobacterales</taxon>
        <taxon>Lysobacteraceae</taxon>
        <taxon>Xanthomonas</taxon>
    </lineage>
</organism>
<sequence length="292" mass="30450">MARHPCHIGHAARQLRCRVHALVAVLESESQVPCPKSPQVWVCATGACSSQRERRHACGAIPAMRREPVMSLPLRSRSLCQAVHACLQFGLALALCAPALAQMPPPTPAAARIAFDIPAQDLAAALAAFGRLSQQQLAYERTVVVGKRSSALSGSYGAEEGLDLLLAGTGLTVRAAGNAVLAIEAPPASGGAQTLDAVIVTGTTAAHRTVLQSSSAITVADQQALERKAPRSTAQALELIPGMFVEASGGEISNNFSVRGMPGGSQQFVQLSEDGLPVFYTNALADTISSRR</sequence>
<dbReference type="Gene3D" id="3.55.50.30">
    <property type="match status" value="1"/>
</dbReference>
<keyword evidence="1 5" id="KW-0813">Transport</keyword>
<name>A0A2S6ZCJ1_9XANT</name>
<feature type="domain" description="Secretin/TonB short N-terminal" evidence="6">
    <location>
        <begin position="135"/>
        <end position="186"/>
    </location>
</feature>
<dbReference type="SMART" id="SM00965">
    <property type="entry name" value="STN"/>
    <property type="match status" value="1"/>
</dbReference>
<dbReference type="Gene3D" id="2.170.130.10">
    <property type="entry name" value="TonB-dependent receptor, plug domain"/>
    <property type="match status" value="1"/>
</dbReference>
<dbReference type="Pfam" id="PF07715">
    <property type="entry name" value="Plug"/>
    <property type="match status" value="1"/>
</dbReference>